<proteinExistence type="predicted"/>
<dbReference type="EMBL" id="GBXM01108690">
    <property type="protein sequence ID" value="JAG99886.1"/>
    <property type="molecule type" value="Transcribed_RNA"/>
</dbReference>
<dbReference type="AlphaFoldDB" id="A0A0E9P6I6"/>
<sequence>MLSCAILLIIDTLRCHVQGFIVTSFN</sequence>
<protein>
    <submittedName>
        <fullName evidence="1">Uncharacterized protein</fullName>
    </submittedName>
</protein>
<evidence type="ECO:0000313" key="1">
    <source>
        <dbReference type="EMBL" id="JAG99886.1"/>
    </source>
</evidence>
<name>A0A0E9P6I6_ANGAN</name>
<reference evidence="1" key="2">
    <citation type="journal article" date="2015" name="Fish Shellfish Immunol.">
        <title>Early steps in the European eel (Anguilla anguilla)-Vibrio vulnificus interaction in the gills: Role of the RtxA13 toxin.</title>
        <authorList>
            <person name="Callol A."/>
            <person name="Pajuelo D."/>
            <person name="Ebbesson L."/>
            <person name="Teles M."/>
            <person name="MacKenzie S."/>
            <person name="Amaro C."/>
        </authorList>
    </citation>
    <scope>NUCLEOTIDE SEQUENCE</scope>
</reference>
<organism evidence="1">
    <name type="scientific">Anguilla anguilla</name>
    <name type="common">European freshwater eel</name>
    <name type="synonym">Muraena anguilla</name>
    <dbReference type="NCBI Taxonomy" id="7936"/>
    <lineage>
        <taxon>Eukaryota</taxon>
        <taxon>Metazoa</taxon>
        <taxon>Chordata</taxon>
        <taxon>Craniata</taxon>
        <taxon>Vertebrata</taxon>
        <taxon>Euteleostomi</taxon>
        <taxon>Actinopterygii</taxon>
        <taxon>Neopterygii</taxon>
        <taxon>Teleostei</taxon>
        <taxon>Anguilliformes</taxon>
        <taxon>Anguillidae</taxon>
        <taxon>Anguilla</taxon>
    </lineage>
</organism>
<reference evidence="1" key="1">
    <citation type="submission" date="2014-11" db="EMBL/GenBank/DDBJ databases">
        <authorList>
            <person name="Amaro Gonzalez C."/>
        </authorList>
    </citation>
    <scope>NUCLEOTIDE SEQUENCE</scope>
</reference>
<accession>A0A0E9P6I6</accession>